<evidence type="ECO:0000313" key="2">
    <source>
        <dbReference type="Proteomes" id="UP001287286"/>
    </source>
</evidence>
<gene>
    <name evidence="1" type="ORF">Purlil1_12425</name>
</gene>
<comment type="caution">
    <text evidence="1">The sequence shown here is derived from an EMBL/GenBank/DDBJ whole genome shotgun (WGS) entry which is preliminary data.</text>
</comment>
<sequence length="244" mass="27315">MPLRRKPGYRSFGKALTLRANLPVYLRETTADYLVLATDGPTSVCEHRRQLTRQLVMIQEVKSMSQREFARLAQAAHENIARPLALYSDGGRLSLVSEFPEMNILDIRPLAHEEVATAMAQVRCDPQKPLRIFFSIASVRVSQHGIAKIVLDWNQESIADPALYGANKEYVAHYVDELTGHLGTGLSGWSKNAIGFRNMLKEGKLPESNHPFLTSAPGRATLRKAVQFAIKKQCAMHFVPTDDF</sequence>
<reference evidence="1 2" key="1">
    <citation type="journal article" date="2024" name="Microbiol. Resour. Announc.">
        <title>Genome annotations for the ascomycete fungi Trichoderma harzianum, Trichoderma aggressivum, and Purpureocillium lilacinum.</title>
        <authorList>
            <person name="Beijen E.P.W."/>
            <person name="Ohm R.A."/>
        </authorList>
    </citation>
    <scope>NUCLEOTIDE SEQUENCE [LARGE SCALE GENOMIC DNA]</scope>
    <source>
        <strain evidence="1 2">CBS 150709</strain>
    </source>
</reference>
<dbReference type="Proteomes" id="UP001287286">
    <property type="component" value="Unassembled WGS sequence"/>
</dbReference>
<keyword evidence="2" id="KW-1185">Reference proteome</keyword>
<proteinExistence type="predicted"/>
<dbReference type="EMBL" id="JAWRVI010000103">
    <property type="protein sequence ID" value="KAK4077242.1"/>
    <property type="molecule type" value="Genomic_DNA"/>
</dbReference>
<evidence type="ECO:0000313" key="1">
    <source>
        <dbReference type="EMBL" id="KAK4077242.1"/>
    </source>
</evidence>
<protein>
    <submittedName>
        <fullName evidence="1">Uncharacterized protein</fullName>
    </submittedName>
</protein>
<name>A0ABR0BGY2_PURLI</name>
<accession>A0ABR0BGY2</accession>
<organism evidence="1 2">
    <name type="scientific">Purpureocillium lilacinum</name>
    <name type="common">Paecilomyces lilacinus</name>
    <dbReference type="NCBI Taxonomy" id="33203"/>
    <lineage>
        <taxon>Eukaryota</taxon>
        <taxon>Fungi</taxon>
        <taxon>Dikarya</taxon>
        <taxon>Ascomycota</taxon>
        <taxon>Pezizomycotina</taxon>
        <taxon>Sordariomycetes</taxon>
        <taxon>Hypocreomycetidae</taxon>
        <taxon>Hypocreales</taxon>
        <taxon>Ophiocordycipitaceae</taxon>
        <taxon>Purpureocillium</taxon>
    </lineage>
</organism>